<evidence type="ECO:0000313" key="3">
    <source>
        <dbReference type="EMBL" id="KAE9260593.1"/>
    </source>
</evidence>
<dbReference type="EMBL" id="QXGE01009567">
    <property type="protein sequence ID" value="KAE9260593.1"/>
    <property type="molecule type" value="Genomic_DNA"/>
</dbReference>
<gene>
    <name evidence="3" type="ORF">PF001_g32673</name>
    <name evidence="2" type="ORF">PF007_g32333</name>
    <name evidence="1" type="ORF">PF009_g32710</name>
</gene>
<evidence type="ECO:0000313" key="1">
    <source>
        <dbReference type="EMBL" id="KAE8916968.1"/>
    </source>
</evidence>
<reference evidence="4 5" key="1">
    <citation type="submission" date="2018-08" db="EMBL/GenBank/DDBJ databases">
        <title>Genomic investigation of the strawberry pathogen Phytophthora fragariae indicates pathogenicity is determined by transcriptional variation in three key races.</title>
        <authorList>
            <person name="Adams T.M."/>
            <person name="Armitage A.D."/>
            <person name="Sobczyk M.K."/>
            <person name="Bates H.J."/>
            <person name="Dunwell J.M."/>
            <person name="Nellist C.F."/>
            <person name="Harrison R.J."/>
        </authorList>
    </citation>
    <scope>NUCLEOTIDE SEQUENCE [LARGE SCALE GENOMIC DNA]</scope>
    <source>
        <strain evidence="3 5">A4</strain>
        <strain evidence="2 6">NOV-71</strain>
        <strain evidence="1 4">NOV-9</strain>
    </source>
</reference>
<evidence type="ECO:0000313" key="6">
    <source>
        <dbReference type="Proteomes" id="UP000441208"/>
    </source>
</evidence>
<dbReference type="EMBL" id="QXFZ01008713">
    <property type="protein sequence ID" value="KAE9055401.1"/>
    <property type="molecule type" value="Genomic_DNA"/>
</dbReference>
<proteinExistence type="predicted"/>
<protein>
    <submittedName>
        <fullName evidence="1">Uncharacterized protein</fullName>
    </submittedName>
</protein>
<accession>A0A6A3DEM7</accession>
<evidence type="ECO:0000313" key="5">
    <source>
        <dbReference type="Proteomes" id="UP000437068"/>
    </source>
</evidence>
<evidence type="ECO:0000313" key="4">
    <source>
        <dbReference type="Proteomes" id="UP000429523"/>
    </source>
</evidence>
<dbReference type="EMBL" id="QXGF01008397">
    <property type="protein sequence ID" value="KAE8916968.1"/>
    <property type="molecule type" value="Genomic_DNA"/>
</dbReference>
<comment type="caution">
    <text evidence="1">The sequence shown here is derived from an EMBL/GenBank/DDBJ whole genome shotgun (WGS) entry which is preliminary data.</text>
</comment>
<organism evidence="1 4">
    <name type="scientific">Phytophthora fragariae</name>
    <dbReference type="NCBI Taxonomy" id="53985"/>
    <lineage>
        <taxon>Eukaryota</taxon>
        <taxon>Sar</taxon>
        <taxon>Stramenopiles</taxon>
        <taxon>Oomycota</taxon>
        <taxon>Peronosporomycetes</taxon>
        <taxon>Peronosporales</taxon>
        <taxon>Peronosporaceae</taxon>
        <taxon>Phytophthora</taxon>
    </lineage>
</organism>
<dbReference type="Proteomes" id="UP000441208">
    <property type="component" value="Unassembled WGS sequence"/>
</dbReference>
<dbReference type="Proteomes" id="UP000437068">
    <property type="component" value="Unassembled WGS sequence"/>
</dbReference>
<evidence type="ECO:0000313" key="2">
    <source>
        <dbReference type="EMBL" id="KAE9055401.1"/>
    </source>
</evidence>
<name>A0A6A3DEM7_9STRA</name>
<dbReference type="AlphaFoldDB" id="A0A6A3DEM7"/>
<dbReference type="Proteomes" id="UP000429523">
    <property type="component" value="Unassembled WGS sequence"/>
</dbReference>
<sequence>MQGSWPNSQLNVLGVRRVSQAMLVAGVWPAVLPATTTAGQHQWKEQSKTRTNPF</sequence>